<comment type="caution">
    <text evidence="3">The sequence shown here is derived from an EMBL/GenBank/DDBJ whole genome shotgun (WGS) entry which is preliminary data.</text>
</comment>
<feature type="domain" description="DUF6824" evidence="2">
    <location>
        <begin position="20"/>
        <end position="105"/>
    </location>
</feature>
<evidence type="ECO:0000313" key="3">
    <source>
        <dbReference type="EMBL" id="CAB9521604.1"/>
    </source>
</evidence>
<gene>
    <name evidence="3" type="ORF">SEMRO_1213_G252950.1</name>
</gene>
<dbReference type="Pfam" id="PF20710">
    <property type="entry name" value="DUF6824"/>
    <property type="match status" value="1"/>
</dbReference>
<reference evidence="3" key="1">
    <citation type="submission" date="2020-06" db="EMBL/GenBank/DDBJ databases">
        <authorList>
            <consortium name="Plant Systems Biology data submission"/>
        </authorList>
    </citation>
    <scope>NUCLEOTIDE SEQUENCE</scope>
    <source>
        <strain evidence="3">D6</strain>
    </source>
</reference>
<dbReference type="InterPro" id="IPR049227">
    <property type="entry name" value="DUF6824"/>
</dbReference>
<proteinExistence type="predicted"/>
<protein>
    <submittedName>
        <fullName evidence="3">Nitrilase family, member 2</fullName>
    </submittedName>
</protein>
<dbReference type="EMBL" id="CAICTM010001211">
    <property type="protein sequence ID" value="CAB9521604.1"/>
    <property type="molecule type" value="Genomic_DNA"/>
</dbReference>
<accession>A0A9N8EK85</accession>
<dbReference type="OrthoDB" id="202925at2759"/>
<dbReference type="Proteomes" id="UP001153069">
    <property type="component" value="Unassembled WGS sequence"/>
</dbReference>
<evidence type="ECO:0000259" key="2">
    <source>
        <dbReference type="Pfam" id="PF20710"/>
    </source>
</evidence>
<evidence type="ECO:0000256" key="1">
    <source>
        <dbReference type="SAM" id="MobiDB-lite"/>
    </source>
</evidence>
<sequence length="353" mass="39375">MTSTAYTASQGCISQPHAHDVLSGRGAGITKHPGNKRWRELIHNNREKYTSLPRNQRPLIAEQIVKAVRSLNPPGRFLSKDVNTQLWYEIGDDKAAEKTAQAMRDSKKTGKDQSPSSSPVTAKVTVPTPWVASSQCASPIPVFASDATCTPTLGRPSLKRLTTDDTFTQRMEGFAFMPPIIERDVSTILMDVGESTHHTMMTGPSVQCSPDLQKPDIARASTFDRHIAQCTFTVPSRPPFAREESGLSFASFGMLEEEEFDMLEASCETPSAETQIPAMTQQNWSFTNANTHNNTNFNAMNQTLHSSDHFVSYDMEPLHIADDMDIMMMMDDSAHHYNTRRINRNSSPFHYSI</sequence>
<dbReference type="AlphaFoldDB" id="A0A9N8EK85"/>
<feature type="region of interest" description="Disordered" evidence="1">
    <location>
        <begin position="98"/>
        <end position="122"/>
    </location>
</feature>
<keyword evidence="4" id="KW-1185">Reference proteome</keyword>
<organism evidence="3 4">
    <name type="scientific">Seminavis robusta</name>
    <dbReference type="NCBI Taxonomy" id="568900"/>
    <lineage>
        <taxon>Eukaryota</taxon>
        <taxon>Sar</taxon>
        <taxon>Stramenopiles</taxon>
        <taxon>Ochrophyta</taxon>
        <taxon>Bacillariophyta</taxon>
        <taxon>Bacillariophyceae</taxon>
        <taxon>Bacillariophycidae</taxon>
        <taxon>Naviculales</taxon>
        <taxon>Naviculaceae</taxon>
        <taxon>Seminavis</taxon>
    </lineage>
</organism>
<name>A0A9N8EK85_9STRA</name>
<evidence type="ECO:0000313" key="4">
    <source>
        <dbReference type="Proteomes" id="UP001153069"/>
    </source>
</evidence>